<organism evidence="3 4">
    <name type="scientific">Streptomyces fildesensis</name>
    <dbReference type="NCBI Taxonomy" id="375757"/>
    <lineage>
        <taxon>Bacteria</taxon>
        <taxon>Bacillati</taxon>
        <taxon>Actinomycetota</taxon>
        <taxon>Actinomycetes</taxon>
        <taxon>Kitasatosporales</taxon>
        <taxon>Streptomycetaceae</taxon>
        <taxon>Streptomyces</taxon>
    </lineage>
</organism>
<dbReference type="Pfam" id="PF13561">
    <property type="entry name" value="adh_short_C2"/>
    <property type="match status" value="1"/>
</dbReference>
<evidence type="ECO:0000256" key="1">
    <source>
        <dbReference type="ARBA" id="ARBA00006484"/>
    </source>
</evidence>
<evidence type="ECO:0000313" key="3">
    <source>
        <dbReference type="EMBL" id="MFI9099575.1"/>
    </source>
</evidence>
<name>A0ABW8BZI5_9ACTN</name>
<dbReference type="Gene3D" id="3.40.50.720">
    <property type="entry name" value="NAD(P)-binding Rossmann-like Domain"/>
    <property type="match status" value="1"/>
</dbReference>
<comment type="caution">
    <text evidence="3">The sequence shown here is derived from an EMBL/GenBank/DDBJ whole genome shotgun (WGS) entry which is preliminary data.</text>
</comment>
<dbReference type="InterPro" id="IPR020904">
    <property type="entry name" value="Sc_DH/Rdtase_CS"/>
</dbReference>
<keyword evidence="2 3" id="KW-0560">Oxidoreductase</keyword>
<evidence type="ECO:0000313" key="4">
    <source>
        <dbReference type="Proteomes" id="UP001614394"/>
    </source>
</evidence>
<dbReference type="PRINTS" id="PR00080">
    <property type="entry name" value="SDRFAMILY"/>
</dbReference>
<protein>
    <submittedName>
        <fullName evidence="3">SDR family NAD(P)-dependent oxidoreductase</fullName>
        <ecNumber evidence="3">1.1.1.-</ecNumber>
    </submittedName>
</protein>
<comment type="similarity">
    <text evidence="1">Belongs to the short-chain dehydrogenases/reductases (SDR) family.</text>
</comment>
<dbReference type="InterPro" id="IPR002347">
    <property type="entry name" value="SDR_fam"/>
</dbReference>
<keyword evidence="4" id="KW-1185">Reference proteome</keyword>
<dbReference type="SUPFAM" id="SSF51735">
    <property type="entry name" value="NAD(P)-binding Rossmann-fold domains"/>
    <property type="match status" value="1"/>
</dbReference>
<proteinExistence type="inferred from homology"/>
<dbReference type="PANTHER" id="PTHR43639">
    <property type="entry name" value="OXIDOREDUCTASE, SHORT-CHAIN DEHYDROGENASE/REDUCTASE FAMILY (AFU_ORTHOLOGUE AFUA_5G02870)"/>
    <property type="match status" value="1"/>
</dbReference>
<dbReference type="GO" id="GO:0016491">
    <property type="term" value="F:oxidoreductase activity"/>
    <property type="evidence" value="ECO:0007669"/>
    <property type="project" value="UniProtKB-KW"/>
</dbReference>
<accession>A0ABW8BZI5</accession>
<dbReference type="EC" id="1.1.1.-" evidence="3"/>
<dbReference type="PANTHER" id="PTHR43639:SF1">
    <property type="entry name" value="SHORT-CHAIN DEHYDROGENASE_REDUCTASE FAMILY PROTEIN"/>
    <property type="match status" value="1"/>
</dbReference>
<dbReference type="InterPro" id="IPR036291">
    <property type="entry name" value="NAD(P)-bd_dom_sf"/>
</dbReference>
<gene>
    <name evidence="3" type="ORF">ACIGXA_03550</name>
</gene>
<dbReference type="PROSITE" id="PS00061">
    <property type="entry name" value="ADH_SHORT"/>
    <property type="match status" value="1"/>
</dbReference>
<evidence type="ECO:0000256" key="2">
    <source>
        <dbReference type="ARBA" id="ARBA00023002"/>
    </source>
</evidence>
<dbReference type="RefSeq" id="WP_399644017.1">
    <property type="nucleotide sequence ID" value="NZ_JBITYG010000001.1"/>
</dbReference>
<reference evidence="3 4" key="1">
    <citation type="submission" date="2024-10" db="EMBL/GenBank/DDBJ databases">
        <title>The Natural Products Discovery Center: Release of the First 8490 Sequenced Strains for Exploring Actinobacteria Biosynthetic Diversity.</title>
        <authorList>
            <person name="Kalkreuter E."/>
            <person name="Kautsar S.A."/>
            <person name="Yang D."/>
            <person name="Bader C.D."/>
            <person name="Teijaro C.N."/>
            <person name="Fluegel L."/>
            <person name="Davis C.M."/>
            <person name="Simpson J.R."/>
            <person name="Lauterbach L."/>
            <person name="Steele A.D."/>
            <person name="Gui C."/>
            <person name="Meng S."/>
            <person name="Li G."/>
            <person name="Viehrig K."/>
            <person name="Ye F."/>
            <person name="Su P."/>
            <person name="Kiefer A.F."/>
            <person name="Nichols A."/>
            <person name="Cepeda A.J."/>
            <person name="Yan W."/>
            <person name="Fan B."/>
            <person name="Jiang Y."/>
            <person name="Adhikari A."/>
            <person name="Zheng C.-J."/>
            <person name="Schuster L."/>
            <person name="Cowan T.M."/>
            <person name="Smanski M.J."/>
            <person name="Chevrette M.G."/>
            <person name="De Carvalho L.P.S."/>
            <person name="Shen B."/>
        </authorList>
    </citation>
    <scope>NUCLEOTIDE SEQUENCE [LARGE SCALE GENOMIC DNA]</scope>
    <source>
        <strain evidence="3 4">NPDC053399</strain>
    </source>
</reference>
<dbReference type="PRINTS" id="PR00081">
    <property type="entry name" value="GDHRDH"/>
</dbReference>
<sequence>MGDLTGKTALVTGASRGIGRAIARRLAADGALVAVHYGSNEAAAKETVDGILAAGGRAFALQAELGVEGDVDGLVHALEDGLREHTGQAPRLDILVNNAAINAAGGPIETESPERFERLFAVNVRAPFFLVQRVLPLLRDGGRIINISSAVTRIALPETIAYSMTKGALDVLGHTLAKHLGPRNITVNTVAPATVDTDANAFWLRGNPETQELVAADTALGRVGLPDDIAAPVAFLASDDARWITGQVVHATGGCRL</sequence>
<dbReference type="EMBL" id="JBITYG010000001">
    <property type="protein sequence ID" value="MFI9099575.1"/>
    <property type="molecule type" value="Genomic_DNA"/>
</dbReference>
<dbReference type="Proteomes" id="UP001614394">
    <property type="component" value="Unassembled WGS sequence"/>
</dbReference>